<reference evidence="1 2" key="1">
    <citation type="journal article" date="2022" name="Plant J.">
        <title>Chromosome-level genome of Camellia lanceoleosa provides a valuable resource for understanding genome evolution and self-incompatibility.</title>
        <authorList>
            <person name="Gong W."/>
            <person name="Xiao S."/>
            <person name="Wang L."/>
            <person name="Liao Z."/>
            <person name="Chang Y."/>
            <person name="Mo W."/>
            <person name="Hu G."/>
            <person name="Li W."/>
            <person name="Zhao G."/>
            <person name="Zhu H."/>
            <person name="Hu X."/>
            <person name="Ji K."/>
            <person name="Xiang X."/>
            <person name="Song Q."/>
            <person name="Yuan D."/>
            <person name="Jin S."/>
            <person name="Zhang L."/>
        </authorList>
    </citation>
    <scope>NUCLEOTIDE SEQUENCE [LARGE SCALE GENOMIC DNA]</scope>
    <source>
        <strain evidence="1">SQ_2022a</strain>
    </source>
</reference>
<dbReference type="EMBL" id="CM045762">
    <property type="protein sequence ID" value="KAI8010603.1"/>
    <property type="molecule type" value="Genomic_DNA"/>
</dbReference>
<evidence type="ECO:0000313" key="2">
    <source>
        <dbReference type="Proteomes" id="UP001060215"/>
    </source>
</evidence>
<dbReference type="Proteomes" id="UP001060215">
    <property type="component" value="Chromosome 5"/>
</dbReference>
<evidence type="ECO:0000313" key="1">
    <source>
        <dbReference type="EMBL" id="KAI8010603.1"/>
    </source>
</evidence>
<comment type="caution">
    <text evidence="1">The sequence shown here is derived from an EMBL/GenBank/DDBJ whole genome shotgun (WGS) entry which is preliminary data.</text>
</comment>
<accession>A0ACC0HCK8</accession>
<name>A0ACC0HCK8_9ERIC</name>
<sequence>MIRKGGMALKPFLPQLQTTFIKCLQDNTRAVRSSAALALGKLSALSTRVDPLVGDLITSLQGVLKHAGKSVSSTVRTRVCILLKDLIYHDDDQIRASASSILGIILQYMEDGQISEQLEELLSLVSSSWFARQGSVLAISSMLRHNSFNNLCISNFPVHETSMKVLGRLLLHQIKNEPLNTTAHLETLTSLVSLHGQENPTVVTNNFAIFGPALAECLKNGSTPVRLAGERCALHCFQLTRENIQATQKFIIGLNARQISKFPEHSDDSEDSEDD</sequence>
<keyword evidence="2" id="KW-1185">Reference proteome</keyword>
<protein>
    <submittedName>
        <fullName evidence="1">Protein ILITYHIA</fullName>
    </submittedName>
</protein>
<proteinExistence type="predicted"/>
<gene>
    <name evidence="1" type="ORF">LOK49_LG06G02080</name>
</gene>
<organism evidence="1 2">
    <name type="scientific">Camellia lanceoleosa</name>
    <dbReference type="NCBI Taxonomy" id="1840588"/>
    <lineage>
        <taxon>Eukaryota</taxon>
        <taxon>Viridiplantae</taxon>
        <taxon>Streptophyta</taxon>
        <taxon>Embryophyta</taxon>
        <taxon>Tracheophyta</taxon>
        <taxon>Spermatophyta</taxon>
        <taxon>Magnoliopsida</taxon>
        <taxon>eudicotyledons</taxon>
        <taxon>Gunneridae</taxon>
        <taxon>Pentapetalae</taxon>
        <taxon>asterids</taxon>
        <taxon>Ericales</taxon>
        <taxon>Theaceae</taxon>
        <taxon>Camellia</taxon>
    </lineage>
</organism>